<dbReference type="Proteomes" id="UP000030669">
    <property type="component" value="Unassembled WGS sequence"/>
</dbReference>
<organism evidence="5 6">
    <name type="scientific">Gloeophyllum trabeum (strain ATCC 11539 / FP-39264 / Madison 617)</name>
    <name type="common">Brown rot fungus</name>
    <dbReference type="NCBI Taxonomy" id="670483"/>
    <lineage>
        <taxon>Eukaryota</taxon>
        <taxon>Fungi</taxon>
        <taxon>Dikarya</taxon>
        <taxon>Basidiomycota</taxon>
        <taxon>Agaricomycotina</taxon>
        <taxon>Agaricomycetes</taxon>
        <taxon>Gloeophyllales</taxon>
        <taxon>Gloeophyllaceae</taxon>
        <taxon>Gloeophyllum</taxon>
    </lineage>
</organism>
<evidence type="ECO:0000313" key="6">
    <source>
        <dbReference type="Proteomes" id="UP000030669"/>
    </source>
</evidence>
<reference evidence="5 6" key="1">
    <citation type="journal article" date="2012" name="Science">
        <title>The Paleozoic origin of enzymatic lignin decomposition reconstructed from 31 fungal genomes.</title>
        <authorList>
            <person name="Floudas D."/>
            <person name="Binder M."/>
            <person name="Riley R."/>
            <person name="Barry K."/>
            <person name="Blanchette R.A."/>
            <person name="Henrissat B."/>
            <person name="Martinez A.T."/>
            <person name="Otillar R."/>
            <person name="Spatafora J.W."/>
            <person name="Yadav J.S."/>
            <person name="Aerts A."/>
            <person name="Benoit I."/>
            <person name="Boyd A."/>
            <person name="Carlson A."/>
            <person name="Copeland A."/>
            <person name="Coutinho P.M."/>
            <person name="de Vries R.P."/>
            <person name="Ferreira P."/>
            <person name="Findley K."/>
            <person name="Foster B."/>
            <person name="Gaskell J."/>
            <person name="Glotzer D."/>
            <person name="Gorecki P."/>
            <person name="Heitman J."/>
            <person name="Hesse C."/>
            <person name="Hori C."/>
            <person name="Igarashi K."/>
            <person name="Jurgens J.A."/>
            <person name="Kallen N."/>
            <person name="Kersten P."/>
            <person name="Kohler A."/>
            <person name="Kuees U."/>
            <person name="Kumar T.K.A."/>
            <person name="Kuo A."/>
            <person name="LaButti K."/>
            <person name="Larrondo L.F."/>
            <person name="Lindquist E."/>
            <person name="Ling A."/>
            <person name="Lombard V."/>
            <person name="Lucas S."/>
            <person name="Lundell T."/>
            <person name="Martin R."/>
            <person name="McLaughlin D.J."/>
            <person name="Morgenstern I."/>
            <person name="Morin E."/>
            <person name="Murat C."/>
            <person name="Nagy L.G."/>
            <person name="Nolan M."/>
            <person name="Ohm R.A."/>
            <person name="Patyshakuliyeva A."/>
            <person name="Rokas A."/>
            <person name="Ruiz-Duenas F.J."/>
            <person name="Sabat G."/>
            <person name="Salamov A."/>
            <person name="Samejima M."/>
            <person name="Schmutz J."/>
            <person name="Slot J.C."/>
            <person name="St John F."/>
            <person name="Stenlid J."/>
            <person name="Sun H."/>
            <person name="Sun S."/>
            <person name="Syed K."/>
            <person name="Tsang A."/>
            <person name="Wiebenga A."/>
            <person name="Young D."/>
            <person name="Pisabarro A."/>
            <person name="Eastwood D.C."/>
            <person name="Martin F."/>
            <person name="Cullen D."/>
            <person name="Grigoriev I.V."/>
            <person name="Hibbett D.S."/>
        </authorList>
    </citation>
    <scope>NUCLEOTIDE SEQUENCE [LARGE SCALE GENOMIC DNA]</scope>
    <source>
        <strain evidence="5 6">ATCC 11539</strain>
    </source>
</reference>
<dbReference type="SUPFAM" id="SSF46689">
    <property type="entry name" value="Homeodomain-like"/>
    <property type="match status" value="1"/>
</dbReference>
<dbReference type="EMBL" id="KB469312">
    <property type="protein sequence ID" value="EPQ51057.1"/>
    <property type="molecule type" value="Genomic_DNA"/>
</dbReference>
<dbReference type="AlphaFoldDB" id="S7PUT9"/>
<evidence type="ECO:0000256" key="1">
    <source>
        <dbReference type="PROSITE-ProRule" id="PRU00108"/>
    </source>
</evidence>
<feature type="domain" description="Homeobox" evidence="4">
    <location>
        <begin position="32"/>
        <end position="92"/>
    </location>
</feature>
<evidence type="ECO:0000313" key="5">
    <source>
        <dbReference type="EMBL" id="EPQ51057.1"/>
    </source>
</evidence>
<gene>
    <name evidence="5" type="ORF">GLOTRDRAFT_133385</name>
</gene>
<proteinExistence type="predicted"/>
<dbReference type="GO" id="GO:0005634">
    <property type="term" value="C:nucleus"/>
    <property type="evidence" value="ECO:0007669"/>
    <property type="project" value="UniProtKB-SubCell"/>
</dbReference>
<sequence>MAETRVKAERQASPDIPLSKAQAVQPNAKKTRAPPRQVVYATTEQLDVLKAALEVTQHPKSAQIEDLASQTGLTATWIKNWFIRQRKKEIMRIKAEEPPDPTLVSQACQSNAETVPRKPLSPGKFRKILPDRNEQTKRRQVEVLDSLPPSSLPPSSPGPMLFSDTTIPDSDPVATSDFASAVTYPPGYAHDPGALECGATLLNFAQAEASSLALELPNFRNYHDNLASSDSAPRNQSNTHAREAHITTYGRNLAVTEAHTSPPGPNISDDPCTSCVPVDWTSSSAEAHTLTHRVTQPSPRTGSSACGTNARGGPSWPGRRAILADENGPSLPSVFSSASTLGGMSQRVMTTSAAATPLGDSRSHNMTAGASAARTAHRLTEVPVSAASESLLSSRRQPRSAGDSLGLPPNFFPPSSRREEEVSSFLPLNPEPKPRNVYDNDPALVAEALELLHPDRWTDDPFVATMVLVDLARRGFRW</sequence>
<feature type="region of interest" description="Disordered" evidence="3">
    <location>
        <begin position="1"/>
        <end position="35"/>
    </location>
</feature>
<dbReference type="GeneID" id="19302718"/>
<dbReference type="InterPro" id="IPR001356">
    <property type="entry name" value="HD"/>
</dbReference>
<feature type="compositionally biased region" description="Polar residues" evidence="3">
    <location>
        <begin position="291"/>
        <end position="307"/>
    </location>
</feature>
<keyword evidence="1 2" id="KW-0539">Nucleus</keyword>
<dbReference type="Gene3D" id="1.10.10.60">
    <property type="entry name" value="Homeodomain-like"/>
    <property type="match status" value="1"/>
</dbReference>
<feature type="DNA-binding region" description="Homeobox" evidence="1">
    <location>
        <begin position="34"/>
        <end position="93"/>
    </location>
</feature>
<dbReference type="OrthoDB" id="3048971at2759"/>
<keyword evidence="1 2" id="KW-0371">Homeobox</keyword>
<dbReference type="HOGENOM" id="CLU_571128_0_0_1"/>
<feature type="compositionally biased region" description="Low complexity" evidence="3">
    <location>
        <begin position="385"/>
        <end position="395"/>
    </location>
</feature>
<feature type="region of interest" description="Disordered" evidence="3">
    <location>
        <begin position="355"/>
        <end position="418"/>
    </location>
</feature>
<dbReference type="CDD" id="cd00086">
    <property type="entry name" value="homeodomain"/>
    <property type="match status" value="1"/>
</dbReference>
<feature type="compositionally biased region" description="Basic and acidic residues" evidence="3">
    <location>
        <begin position="128"/>
        <end position="142"/>
    </location>
</feature>
<accession>S7PUT9</accession>
<feature type="compositionally biased region" description="Basic and acidic residues" evidence="3">
    <location>
        <begin position="1"/>
        <end position="12"/>
    </location>
</feature>
<feature type="region of interest" description="Disordered" evidence="3">
    <location>
        <begin position="110"/>
        <end position="169"/>
    </location>
</feature>
<dbReference type="KEGG" id="gtr:GLOTRDRAFT_133385"/>
<dbReference type="RefSeq" id="XP_007870499.1">
    <property type="nucleotide sequence ID" value="XM_007872308.1"/>
</dbReference>
<comment type="subcellular location">
    <subcellularLocation>
        <location evidence="1 2">Nucleus</location>
    </subcellularLocation>
</comment>
<evidence type="ECO:0000256" key="2">
    <source>
        <dbReference type="RuleBase" id="RU000682"/>
    </source>
</evidence>
<name>S7PUT9_GLOTA</name>
<evidence type="ECO:0000259" key="4">
    <source>
        <dbReference type="PROSITE" id="PS50071"/>
    </source>
</evidence>
<dbReference type="InterPro" id="IPR009057">
    <property type="entry name" value="Homeodomain-like_sf"/>
</dbReference>
<dbReference type="SMART" id="SM00389">
    <property type="entry name" value="HOX"/>
    <property type="match status" value="1"/>
</dbReference>
<feature type="region of interest" description="Disordered" evidence="3">
    <location>
        <begin position="291"/>
        <end position="315"/>
    </location>
</feature>
<dbReference type="GO" id="GO:0003677">
    <property type="term" value="F:DNA binding"/>
    <property type="evidence" value="ECO:0007669"/>
    <property type="project" value="UniProtKB-UniRule"/>
</dbReference>
<dbReference type="Pfam" id="PF00046">
    <property type="entry name" value="Homeodomain"/>
    <property type="match status" value="1"/>
</dbReference>
<keyword evidence="1 2" id="KW-0238">DNA-binding</keyword>
<keyword evidence="6" id="KW-1185">Reference proteome</keyword>
<protein>
    <recommendedName>
        <fullName evidence="4">Homeobox domain-containing protein</fullName>
    </recommendedName>
</protein>
<dbReference type="PROSITE" id="PS50071">
    <property type="entry name" value="HOMEOBOX_2"/>
    <property type="match status" value="1"/>
</dbReference>
<evidence type="ECO:0000256" key="3">
    <source>
        <dbReference type="SAM" id="MobiDB-lite"/>
    </source>
</evidence>